<comment type="caution">
    <text evidence="1">The sequence shown here is derived from an EMBL/GenBank/DDBJ whole genome shotgun (WGS) entry which is preliminary data.</text>
</comment>
<evidence type="ECO:0000313" key="1">
    <source>
        <dbReference type="EMBL" id="CAD2163859.1"/>
    </source>
</evidence>
<dbReference type="EMBL" id="CAJEWN010000100">
    <property type="protein sequence ID" value="CAD2163859.1"/>
    <property type="molecule type" value="Genomic_DNA"/>
</dbReference>
<accession>A0A6V7USH5</accession>
<dbReference type="Proteomes" id="UP000580250">
    <property type="component" value="Unassembled WGS sequence"/>
</dbReference>
<reference evidence="1 2" key="1">
    <citation type="submission" date="2020-08" db="EMBL/GenBank/DDBJ databases">
        <authorList>
            <person name="Koutsovoulos G."/>
            <person name="Danchin GJ E."/>
        </authorList>
    </citation>
    <scope>NUCLEOTIDE SEQUENCE [LARGE SCALE GENOMIC DNA]</scope>
</reference>
<protein>
    <submittedName>
        <fullName evidence="1">Uncharacterized protein</fullName>
    </submittedName>
</protein>
<sequence>MNKEYKDIIFYLTEAVVYYINVRNRVSSLDGERIREFDERTMEEHGVIDYLKILRSLPTIKLIAGEIDFEWDVNRKLGIVIPKWIEILEDMINEVKNDLESIEGISSINKMQFESLQINYLEWLIGYSSIVRNYLCQSNEEDVKKLKTNIAQMFGNEMLLKLEITQPNALSIRPFNGRFNKNLSL</sequence>
<evidence type="ECO:0000313" key="2">
    <source>
        <dbReference type="Proteomes" id="UP000580250"/>
    </source>
</evidence>
<name>A0A6V7USH5_MELEN</name>
<proteinExistence type="predicted"/>
<dbReference type="OrthoDB" id="5909402at2759"/>
<gene>
    <name evidence="1" type="ORF">MENT_LOCUS16246</name>
</gene>
<dbReference type="AlphaFoldDB" id="A0A6V7USH5"/>
<organism evidence="1 2">
    <name type="scientific">Meloidogyne enterolobii</name>
    <name type="common">Root-knot nematode worm</name>
    <name type="synonym">Meloidogyne mayaguensis</name>
    <dbReference type="NCBI Taxonomy" id="390850"/>
    <lineage>
        <taxon>Eukaryota</taxon>
        <taxon>Metazoa</taxon>
        <taxon>Ecdysozoa</taxon>
        <taxon>Nematoda</taxon>
        <taxon>Chromadorea</taxon>
        <taxon>Rhabditida</taxon>
        <taxon>Tylenchina</taxon>
        <taxon>Tylenchomorpha</taxon>
        <taxon>Tylenchoidea</taxon>
        <taxon>Meloidogynidae</taxon>
        <taxon>Meloidogyninae</taxon>
        <taxon>Meloidogyne</taxon>
    </lineage>
</organism>